<dbReference type="AlphaFoldDB" id="T2G9M6"/>
<organism evidence="1 2">
    <name type="scientific">Megalodesulfovibrio gigas (strain ATCC 19364 / DSM 1382 / NCIMB 9332 / VKM B-1759)</name>
    <name type="common">Desulfovibrio gigas</name>
    <dbReference type="NCBI Taxonomy" id="1121448"/>
    <lineage>
        <taxon>Bacteria</taxon>
        <taxon>Pseudomonadati</taxon>
        <taxon>Thermodesulfobacteriota</taxon>
        <taxon>Desulfovibrionia</taxon>
        <taxon>Desulfovibrionales</taxon>
        <taxon>Desulfovibrionaceae</taxon>
        <taxon>Megalodesulfovibrio</taxon>
    </lineage>
</organism>
<protein>
    <submittedName>
        <fullName evidence="1">Uncharacterized protein</fullName>
    </submittedName>
</protein>
<sequence length="90" mass="10486">MRKHQFIKEKCECPRRATRFICRYCKALEYLSPREIRQLTLQQARCDHPEAPEIPATELFRARIGGVVNCLAPDWETHTEIHDAGECEAC</sequence>
<dbReference type="STRING" id="1121448.DGI_1007"/>
<dbReference type="KEGG" id="dgg:DGI_1007"/>
<accession>T2G9M6</accession>
<dbReference type="HOGENOM" id="CLU_2648536_0_0_7"/>
<reference evidence="1 2" key="1">
    <citation type="journal article" date="2013" name="J. Bacteriol.">
        <title>Roles of HynAB and Ech, the only two hydrogenases found in the model sulfate reducer Desulfovibrio gigas.</title>
        <authorList>
            <person name="Morais-Silva F.O."/>
            <person name="Santos C.I."/>
            <person name="Rodrigues R."/>
            <person name="Pereira I.A."/>
            <person name="Rodrigues-Pousada C."/>
        </authorList>
    </citation>
    <scope>NUCLEOTIDE SEQUENCE [LARGE SCALE GENOMIC DNA]</scope>
    <source>
        <strain evidence="2">ATCC 19364 / DSM 1382 / NCIMB 9332 / VKM B-1759</strain>
    </source>
</reference>
<gene>
    <name evidence="1" type="ORF">DGI_1007</name>
</gene>
<dbReference type="eggNOG" id="ENOG503187D">
    <property type="taxonomic scope" value="Bacteria"/>
</dbReference>
<name>T2G9M6_MEGG1</name>
<dbReference type="OrthoDB" id="5458303at2"/>
<dbReference type="EMBL" id="CP006585">
    <property type="protein sequence ID" value="AGW12884.1"/>
    <property type="molecule type" value="Genomic_DNA"/>
</dbReference>
<evidence type="ECO:0000313" key="1">
    <source>
        <dbReference type="EMBL" id="AGW12884.1"/>
    </source>
</evidence>
<reference evidence="2" key="2">
    <citation type="submission" date="2013-07" db="EMBL/GenBank/DDBJ databases">
        <authorList>
            <person name="Morais-Silva F.O."/>
            <person name="Rezende A.M."/>
            <person name="Pimentel C."/>
            <person name="Resende D.M."/>
            <person name="Santos C.I."/>
            <person name="Clemente C."/>
            <person name="de Oliveira L.M."/>
            <person name="da Silva S.M."/>
            <person name="Costa D.A."/>
            <person name="Varela-Raposo A."/>
            <person name="Horacio E.C.A."/>
            <person name="Matos M."/>
            <person name="Flores O."/>
            <person name="Ruiz J.C."/>
            <person name="Rodrigues-Pousada C."/>
        </authorList>
    </citation>
    <scope>NUCLEOTIDE SEQUENCE [LARGE SCALE GENOMIC DNA]</scope>
    <source>
        <strain evidence="2">ATCC 19364 / DSM 1382 / NCIMB 9332 / VKM B-1759</strain>
    </source>
</reference>
<keyword evidence="2" id="KW-1185">Reference proteome</keyword>
<dbReference type="PATRIC" id="fig|1121448.10.peg.1010"/>
<dbReference type="Proteomes" id="UP000016587">
    <property type="component" value="Chromosome"/>
</dbReference>
<dbReference type="RefSeq" id="WP_021759620.1">
    <property type="nucleotide sequence ID" value="NC_022444.1"/>
</dbReference>
<evidence type="ECO:0000313" key="2">
    <source>
        <dbReference type="Proteomes" id="UP000016587"/>
    </source>
</evidence>
<proteinExistence type="predicted"/>